<evidence type="ECO:0000313" key="5">
    <source>
        <dbReference type="EMBL" id="PTX56945.1"/>
    </source>
</evidence>
<dbReference type="EMBL" id="QBKS01000001">
    <property type="protein sequence ID" value="PTX56945.1"/>
    <property type="molecule type" value="Genomic_DNA"/>
</dbReference>
<gene>
    <name evidence="5" type="ORF">C8N43_1610</name>
</gene>
<dbReference type="NCBIfam" id="NF004771">
    <property type="entry name" value="PRK06110.1"/>
    <property type="match status" value="1"/>
</dbReference>
<name>A0A2T6BLL6_9RHOB</name>
<evidence type="ECO:0000256" key="2">
    <source>
        <dbReference type="ARBA" id="ARBA00022898"/>
    </source>
</evidence>
<dbReference type="Pfam" id="PF00291">
    <property type="entry name" value="PALP"/>
    <property type="match status" value="1"/>
</dbReference>
<dbReference type="AlphaFoldDB" id="A0A2T6BLL6"/>
<sequence length="337" mass="35991">MLDAPGVRRNLRPMISFTKSELEDACALVYRHMARTPEYIWPLLNARTGGTTWVKHENHGPTGAFKNRGAITFMDWLVRTHPDVPGIVTATRGNHGQGQARAAVAAGLRALVYVPRGNSVEKNAAMAGFGAELVEFGDDFDTAREEAFRVGAEQGLFIVPPFHSELVRGVATYAFELLTKAPEIDTIYVPIGCGSGICGTILARDALGLKTKIVGVVSDAAQTAKLSVEAGALVETNSADTFADGMAVRVPVQDAYDIYSKGAERIIAVSDDEVAEAIRAYFHCTHNVAEGAGAAPLAGLLQEKERMAGKTCAVILCGGNIDTEWFLKVMAGETPKV</sequence>
<evidence type="ECO:0000313" key="6">
    <source>
        <dbReference type="Proteomes" id="UP000243978"/>
    </source>
</evidence>
<dbReference type="GO" id="GO:0004794">
    <property type="term" value="F:threonine deaminase activity"/>
    <property type="evidence" value="ECO:0007669"/>
    <property type="project" value="TreeGrafter"/>
</dbReference>
<dbReference type="InterPro" id="IPR036052">
    <property type="entry name" value="TrpB-like_PALP_sf"/>
</dbReference>
<dbReference type="InterPro" id="IPR050147">
    <property type="entry name" value="Ser/Thr_Dehydratase"/>
</dbReference>
<dbReference type="GO" id="GO:0003941">
    <property type="term" value="F:L-serine ammonia-lyase activity"/>
    <property type="evidence" value="ECO:0007669"/>
    <property type="project" value="TreeGrafter"/>
</dbReference>
<comment type="caution">
    <text evidence="5">The sequence shown here is derived from an EMBL/GenBank/DDBJ whole genome shotgun (WGS) entry which is preliminary data.</text>
</comment>
<dbReference type="Gene3D" id="3.40.50.1100">
    <property type="match status" value="2"/>
</dbReference>
<reference evidence="5 6" key="1">
    <citation type="submission" date="2018-04" db="EMBL/GenBank/DDBJ databases">
        <title>Genomic Encyclopedia of Archaeal and Bacterial Type Strains, Phase II (KMG-II): from individual species to whole genera.</title>
        <authorList>
            <person name="Goeker M."/>
        </authorList>
    </citation>
    <scope>NUCLEOTIDE SEQUENCE [LARGE SCALE GENOMIC DNA]</scope>
    <source>
        <strain evidence="5 6">DSM 100977</strain>
    </source>
</reference>
<feature type="domain" description="Tryptophan synthase beta chain-like PALP" evidence="4">
    <location>
        <begin position="32"/>
        <end position="318"/>
    </location>
</feature>
<dbReference type="PANTHER" id="PTHR48078">
    <property type="entry name" value="THREONINE DEHYDRATASE, MITOCHONDRIAL-RELATED"/>
    <property type="match status" value="1"/>
</dbReference>
<proteinExistence type="predicted"/>
<dbReference type="GO" id="GO:0006565">
    <property type="term" value="P:L-serine catabolic process"/>
    <property type="evidence" value="ECO:0007669"/>
    <property type="project" value="TreeGrafter"/>
</dbReference>
<accession>A0A2T6BLL6</accession>
<dbReference type="PANTHER" id="PTHR48078:SF7">
    <property type="entry name" value="BLL6502 PROTEIN"/>
    <property type="match status" value="1"/>
</dbReference>
<dbReference type="CDD" id="cd01562">
    <property type="entry name" value="Thr-dehyd"/>
    <property type="match status" value="1"/>
</dbReference>
<dbReference type="Proteomes" id="UP000243978">
    <property type="component" value="Unassembled WGS sequence"/>
</dbReference>
<keyword evidence="6" id="KW-1185">Reference proteome</keyword>
<evidence type="ECO:0000256" key="1">
    <source>
        <dbReference type="ARBA" id="ARBA00001933"/>
    </source>
</evidence>
<dbReference type="SUPFAM" id="SSF53686">
    <property type="entry name" value="Tryptophan synthase beta subunit-like PLP-dependent enzymes"/>
    <property type="match status" value="1"/>
</dbReference>
<protein>
    <submittedName>
        <fullName evidence="5">Threonine dehydratase</fullName>
    </submittedName>
</protein>
<dbReference type="InterPro" id="IPR001926">
    <property type="entry name" value="TrpB-like_PALP"/>
</dbReference>
<dbReference type="GO" id="GO:0006567">
    <property type="term" value="P:L-threonine catabolic process"/>
    <property type="evidence" value="ECO:0007669"/>
    <property type="project" value="TreeGrafter"/>
</dbReference>
<evidence type="ECO:0000259" key="4">
    <source>
        <dbReference type="Pfam" id="PF00291"/>
    </source>
</evidence>
<organism evidence="5 6">
    <name type="scientific">Litoreibacter ponti</name>
    <dbReference type="NCBI Taxonomy" id="1510457"/>
    <lineage>
        <taxon>Bacteria</taxon>
        <taxon>Pseudomonadati</taxon>
        <taxon>Pseudomonadota</taxon>
        <taxon>Alphaproteobacteria</taxon>
        <taxon>Rhodobacterales</taxon>
        <taxon>Roseobacteraceae</taxon>
        <taxon>Litoreibacter</taxon>
    </lineage>
</organism>
<dbReference type="GO" id="GO:0009097">
    <property type="term" value="P:isoleucine biosynthetic process"/>
    <property type="evidence" value="ECO:0007669"/>
    <property type="project" value="TreeGrafter"/>
</dbReference>
<keyword evidence="3" id="KW-0456">Lyase</keyword>
<keyword evidence="2" id="KW-0663">Pyridoxal phosphate</keyword>
<comment type="cofactor">
    <cofactor evidence="1">
        <name>pyridoxal 5'-phosphate</name>
        <dbReference type="ChEBI" id="CHEBI:597326"/>
    </cofactor>
</comment>
<evidence type="ECO:0000256" key="3">
    <source>
        <dbReference type="ARBA" id="ARBA00023239"/>
    </source>
</evidence>